<feature type="transmembrane region" description="Helical" evidence="1">
    <location>
        <begin position="114"/>
        <end position="132"/>
    </location>
</feature>
<protein>
    <submittedName>
        <fullName evidence="2">Uncharacterized protein</fullName>
    </submittedName>
</protein>
<organism evidence="2 3">
    <name type="scientific">Sphingomonas aliaeris</name>
    <dbReference type="NCBI Taxonomy" id="2759526"/>
    <lineage>
        <taxon>Bacteria</taxon>
        <taxon>Pseudomonadati</taxon>
        <taxon>Pseudomonadota</taxon>
        <taxon>Alphaproteobacteria</taxon>
        <taxon>Sphingomonadales</taxon>
        <taxon>Sphingomonadaceae</taxon>
        <taxon>Sphingomonas</taxon>
    </lineage>
</organism>
<accession>A0A974S6A6</accession>
<dbReference type="EMBL" id="CP061035">
    <property type="protein sequence ID" value="QQV78850.1"/>
    <property type="molecule type" value="Genomic_DNA"/>
</dbReference>
<feature type="transmembrane region" description="Helical" evidence="1">
    <location>
        <begin position="84"/>
        <end position="102"/>
    </location>
</feature>
<evidence type="ECO:0000313" key="2">
    <source>
        <dbReference type="EMBL" id="QQV78850.1"/>
    </source>
</evidence>
<reference evidence="3" key="1">
    <citation type="submission" date="2020-09" db="EMBL/GenBank/DDBJ databases">
        <title>Sphingomonas sp., a new species isolated from pork steak.</title>
        <authorList>
            <person name="Heidler von Heilborn D."/>
        </authorList>
    </citation>
    <scope>NUCLEOTIDE SEQUENCE [LARGE SCALE GENOMIC DNA]</scope>
</reference>
<dbReference type="AlphaFoldDB" id="A0A974S6A6"/>
<feature type="transmembrane region" description="Helical" evidence="1">
    <location>
        <begin position="55"/>
        <end position="72"/>
    </location>
</feature>
<gene>
    <name evidence="2" type="ORF">H5J25_05175</name>
</gene>
<keyword evidence="3" id="KW-1185">Reference proteome</keyword>
<name>A0A974S6A6_9SPHN</name>
<evidence type="ECO:0000313" key="3">
    <source>
        <dbReference type="Proteomes" id="UP000595894"/>
    </source>
</evidence>
<dbReference type="Proteomes" id="UP000595894">
    <property type="component" value="Chromosome"/>
</dbReference>
<dbReference type="KEGG" id="sari:H5J25_05175"/>
<proteinExistence type="predicted"/>
<evidence type="ECO:0000256" key="1">
    <source>
        <dbReference type="SAM" id="Phobius"/>
    </source>
</evidence>
<feature type="transmembrane region" description="Helical" evidence="1">
    <location>
        <begin position="27"/>
        <end position="49"/>
    </location>
</feature>
<keyword evidence="1" id="KW-0812">Transmembrane</keyword>
<sequence>MGVLLGGAGLAMEILVRVTDDRAYRAAMALALGGCVALLVINGAVGIIGDERDDANLLFAAVLAVGLVGSTLTRFRAAGMRRVMTAMAVAQALVPVIAYNAIPGARETLLRPEVVAATLVFVSIWLASGWLFRKVAR</sequence>
<keyword evidence="1" id="KW-1133">Transmembrane helix</keyword>
<keyword evidence="1" id="KW-0472">Membrane</keyword>